<evidence type="ECO:0000313" key="7">
    <source>
        <dbReference type="EMBL" id="AYB41941.1"/>
    </source>
</evidence>
<dbReference type="Gene3D" id="3.40.50.300">
    <property type="entry name" value="P-loop containing nucleotide triphosphate hydrolases"/>
    <property type="match status" value="1"/>
</dbReference>
<dbReference type="InterPro" id="IPR003593">
    <property type="entry name" value="AAA+_ATPase"/>
</dbReference>
<dbReference type="AlphaFoldDB" id="A0A385TEU0"/>
<dbReference type="EMBL" id="CP032412">
    <property type="protein sequence ID" value="AYB41941.1"/>
    <property type="molecule type" value="Genomic_DNA"/>
</dbReference>
<dbReference type="GO" id="GO:0016887">
    <property type="term" value="F:ATP hydrolysis activity"/>
    <property type="evidence" value="ECO:0007669"/>
    <property type="project" value="InterPro"/>
</dbReference>
<evidence type="ECO:0000256" key="5">
    <source>
        <dbReference type="SAM" id="MobiDB-lite"/>
    </source>
</evidence>
<keyword evidence="8" id="KW-1185">Reference proteome</keyword>
<evidence type="ECO:0000313" key="8">
    <source>
        <dbReference type="Proteomes" id="UP000266552"/>
    </source>
</evidence>
<dbReference type="PANTHER" id="PTHR43335:SF4">
    <property type="entry name" value="ABC TRANSPORTER, ATP-BINDING PROTEIN"/>
    <property type="match status" value="1"/>
</dbReference>
<evidence type="ECO:0000256" key="1">
    <source>
        <dbReference type="ARBA" id="ARBA00005417"/>
    </source>
</evidence>
<sequence>MSGNDSNKMTTNIENASGEWVDGISGSPSTNGKDAKKGPVVLTVNQVTKTIGKKHIVDKLSFDIHRGEIVGLLGPNGAGKTTTIRMIVGLIDMSQGDVLVKGHSIKSDFVQAVRHIGGIIENPEFYPYMSGYDNLRQYQRMSEGVTITRIMEVVKLVGLQDAIHKKVRAYSLGMRQRLGIAQALLHNPSILILDEPTNGLDPAGIREMRDYLKQIARDEGIAILVSSHLLSEMELMCSRVVVIQEGKFVTERSIGGTVANEELTTVSLRVNDTAMAEQTAQHLKDIILINSSEEEGMITLQLHEEDIPTLIQSLCDARVRIYRVEEMKSSLEEEFLKWTGGNRIA</sequence>
<dbReference type="PROSITE" id="PS00211">
    <property type="entry name" value="ABC_TRANSPORTER_1"/>
    <property type="match status" value="1"/>
</dbReference>
<dbReference type="PROSITE" id="PS50893">
    <property type="entry name" value="ABC_TRANSPORTER_2"/>
    <property type="match status" value="1"/>
</dbReference>
<dbReference type="InterPro" id="IPR017871">
    <property type="entry name" value="ABC_transporter-like_CS"/>
</dbReference>
<feature type="compositionally biased region" description="Polar residues" evidence="5">
    <location>
        <begin position="1"/>
        <end position="15"/>
    </location>
</feature>
<keyword evidence="4 7" id="KW-0067">ATP-binding</keyword>
<dbReference type="InterPro" id="IPR003439">
    <property type="entry name" value="ABC_transporter-like_ATP-bd"/>
</dbReference>
<dbReference type="Pfam" id="PF00005">
    <property type="entry name" value="ABC_tran"/>
    <property type="match status" value="1"/>
</dbReference>
<protein>
    <submittedName>
        <fullName evidence="7">ABC transporter ATP-binding protein</fullName>
    </submittedName>
</protein>
<feature type="domain" description="ABC transporter" evidence="6">
    <location>
        <begin position="42"/>
        <end position="270"/>
    </location>
</feature>
<dbReference type="PANTHER" id="PTHR43335">
    <property type="entry name" value="ABC TRANSPORTER, ATP-BINDING PROTEIN"/>
    <property type="match status" value="1"/>
</dbReference>
<name>A0A385TEU0_PAELA</name>
<evidence type="ECO:0000256" key="4">
    <source>
        <dbReference type="ARBA" id="ARBA00022840"/>
    </source>
</evidence>
<dbReference type="Proteomes" id="UP000266552">
    <property type="component" value="Chromosome"/>
</dbReference>
<dbReference type="GO" id="GO:0005524">
    <property type="term" value="F:ATP binding"/>
    <property type="evidence" value="ECO:0007669"/>
    <property type="project" value="UniProtKB-KW"/>
</dbReference>
<proteinExistence type="inferred from homology"/>
<feature type="region of interest" description="Disordered" evidence="5">
    <location>
        <begin position="1"/>
        <end position="37"/>
    </location>
</feature>
<dbReference type="SMART" id="SM00382">
    <property type="entry name" value="AAA"/>
    <property type="match status" value="1"/>
</dbReference>
<evidence type="ECO:0000259" key="6">
    <source>
        <dbReference type="PROSITE" id="PS50893"/>
    </source>
</evidence>
<keyword evidence="3" id="KW-0547">Nucleotide-binding</keyword>
<organism evidence="7 8">
    <name type="scientific">Paenibacillus lautus</name>
    <name type="common">Bacillus lautus</name>
    <dbReference type="NCBI Taxonomy" id="1401"/>
    <lineage>
        <taxon>Bacteria</taxon>
        <taxon>Bacillati</taxon>
        <taxon>Bacillota</taxon>
        <taxon>Bacilli</taxon>
        <taxon>Bacillales</taxon>
        <taxon>Paenibacillaceae</taxon>
        <taxon>Paenibacillus</taxon>
    </lineage>
</organism>
<evidence type="ECO:0000256" key="2">
    <source>
        <dbReference type="ARBA" id="ARBA00022448"/>
    </source>
</evidence>
<gene>
    <name evidence="7" type="ORF">D5F53_00915</name>
</gene>
<dbReference type="SUPFAM" id="SSF52540">
    <property type="entry name" value="P-loop containing nucleoside triphosphate hydrolases"/>
    <property type="match status" value="1"/>
</dbReference>
<dbReference type="InterPro" id="IPR027417">
    <property type="entry name" value="P-loop_NTPase"/>
</dbReference>
<accession>A0A385TEU0</accession>
<keyword evidence="2" id="KW-0813">Transport</keyword>
<evidence type="ECO:0000256" key="3">
    <source>
        <dbReference type="ARBA" id="ARBA00022741"/>
    </source>
</evidence>
<reference evidence="7 8" key="1">
    <citation type="submission" date="2018-09" db="EMBL/GenBank/DDBJ databases">
        <title>Genome Sequence of Paenibacillus lautus Strain E7593-69, Azo Dye-Degrading Bacteria, Isolated from Commercial Tattoo Inks.</title>
        <authorList>
            <person name="Nho S.W."/>
            <person name="Kim S.-J."/>
            <person name="Kweon O."/>
            <person name="Cerniglia C.E."/>
        </authorList>
    </citation>
    <scope>NUCLEOTIDE SEQUENCE [LARGE SCALE GENOMIC DNA]</scope>
    <source>
        <strain evidence="7 8">E7593-69</strain>
    </source>
</reference>
<dbReference type="KEGG" id="plw:D5F53_00915"/>
<dbReference type="RefSeq" id="WP_119846234.1">
    <property type="nucleotide sequence ID" value="NZ_CP032412.1"/>
</dbReference>
<comment type="similarity">
    <text evidence="1">Belongs to the ABC transporter superfamily.</text>
</comment>